<evidence type="ECO:0000256" key="3">
    <source>
        <dbReference type="ARBA" id="ARBA00005300"/>
    </source>
</evidence>
<reference evidence="13 14" key="1">
    <citation type="submission" date="2023-09" db="EMBL/GenBank/DDBJ databases">
        <title>Whole genome shotgun sequencing (WGS) of Bosea sp. ZW T0_25, isolated from stored onions (Allium cepa).</title>
        <authorList>
            <person name="Stoll D.A."/>
            <person name="Huch M."/>
        </authorList>
    </citation>
    <scope>NUCLEOTIDE SEQUENCE [LARGE SCALE GENOMIC DNA]</scope>
    <source>
        <strain evidence="13 14">ZW T0_25</strain>
    </source>
</reference>
<sequence length="233" mass="25674">MTSPIDRIAFNPAARPIDTVGIDTSFQRMTEAMGRPFFEYLQHAADRAVTSDERPTMESNTTDLMDTTPSSPRVEWRVWSDGASLGNPGPAGWAVLALRPDGTGVEQYGSADHRTNNEAELHALLKAVKAVPLDCPAVVYSDSEYSINAATTDRPRWEANGMKTSKRKPVKNQGRIRKLWAALDERPQVRLMWTKGHAGEEGNERVDTLANEAAEAVKAGKKPVHKRTHELAA</sequence>
<comment type="cofactor">
    <cofactor evidence="2">
        <name>Mg(2+)</name>
        <dbReference type="ChEBI" id="CHEBI:18420"/>
    </cofactor>
</comment>
<evidence type="ECO:0000259" key="12">
    <source>
        <dbReference type="PROSITE" id="PS50879"/>
    </source>
</evidence>
<accession>A0ABU3SDW4</accession>
<evidence type="ECO:0000256" key="11">
    <source>
        <dbReference type="SAM" id="MobiDB-lite"/>
    </source>
</evidence>
<dbReference type="Gene3D" id="3.30.420.10">
    <property type="entry name" value="Ribonuclease H-like superfamily/Ribonuclease H"/>
    <property type="match status" value="1"/>
</dbReference>
<dbReference type="PANTHER" id="PTHR10642:SF26">
    <property type="entry name" value="RIBONUCLEASE H1"/>
    <property type="match status" value="1"/>
</dbReference>
<keyword evidence="10" id="KW-0460">Magnesium</keyword>
<comment type="subunit">
    <text evidence="4">Monomer.</text>
</comment>
<dbReference type="GO" id="GO:0004523">
    <property type="term" value="F:RNA-DNA hybrid ribonuclease activity"/>
    <property type="evidence" value="ECO:0007669"/>
    <property type="project" value="UniProtKB-EC"/>
</dbReference>
<dbReference type="EMBL" id="JAWDID010000054">
    <property type="protein sequence ID" value="MDU0342980.1"/>
    <property type="molecule type" value="Genomic_DNA"/>
</dbReference>
<feature type="domain" description="RNase H type-1" evidence="12">
    <location>
        <begin position="72"/>
        <end position="215"/>
    </location>
</feature>
<evidence type="ECO:0000256" key="10">
    <source>
        <dbReference type="ARBA" id="ARBA00022842"/>
    </source>
</evidence>
<evidence type="ECO:0000313" key="14">
    <source>
        <dbReference type="Proteomes" id="UP001254257"/>
    </source>
</evidence>
<evidence type="ECO:0000256" key="1">
    <source>
        <dbReference type="ARBA" id="ARBA00000077"/>
    </source>
</evidence>
<keyword evidence="6" id="KW-0540">Nuclease</keyword>
<keyword evidence="8" id="KW-0255">Endonuclease</keyword>
<proteinExistence type="inferred from homology"/>
<comment type="similarity">
    <text evidence="3">Belongs to the RNase H family.</text>
</comment>
<dbReference type="InterPro" id="IPR036397">
    <property type="entry name" value="RNaseH_sf"/>
</dbReference>
<protein>
    <recommendedName>
        <fullName evidence="5">ribonuclease H</fullName>
        <ecNumber evidence="5">3.1.26.4</ecNumber>
    </recommendedName>
</protein>
<comment type="caution">
    <text evidence="13">The sequence shown here is derived from an EMBL/GenBank/DDBJ whole genome shotgun (WGS) entry which is preliminary data.</text>
</comment>
<dbReference type="PANTHER" id="PTHR10642">
    <property type="entry name" value="RIBONUCLEASE H1"/>
    <property type="match status" value="1"/>
</dbReference>
<dbReference type="EC" id="3.1.26.4" evidence="5"/>
<gene>
    <name evidence="13" type="ORF">RKE40_24045</name>
</gene>
<evidence type="ECO:0000256" key="4">
    <source>
        <dbReference type="ARBA" id="ARBA00011245"/>
    </source>
</evidence>
<evidence type="ECO:0000256" key="6">
    <source>
        <dbReference type="ARBA" id="ARBA00022722"/>
    </source>
</evidence>
<dbReference type="CDD" id="cd09278">
    <property type="entry name" value="RNase_HI_prokaryote_like"/>
    <property type="match status" value="1"/>
</dbReference>
<evidence type="ECO:0000313" key="13">
    <source>
        <dbReference type="EMBL" id="MDU0342980.1"/>
    </source>
</evidence>
<evidence type="ECO:0000256" key="8">
    <source>
        <dbReference type="ARBA" id="ARBA00022759"/>
    </source>
</evidence>
<feature type="region of interest" description="Disordered" evidence="11">
    <location>
        <begin position="49"/>
        <end position="71"/>
    </location>
</feature>
<keyword evidence="9 13" id="KW-0378">Hydrolase</keyword>
<dbReference type="InterPro" id="IPR002156">
    <property type="entry name" value="RNaseH_domain"/>
</dbReference>
<dbReference type="Pfam" id="PF00075">
    <property type="entry name" value="RNase_H"/>
    <property type="match status" value="1"/>
</dbReference>
<keyword evidence="7" id="KW-0479">Metal-binding</keyword>
<dbReference type="SUPFAM" id="SSF53098">
    <property type="entry name" value="Ribonuclease H-like"/>
    <property type="match status" value="1"/>
</dbReference>
<evidence type="ECO:0000256" key="5">
    <source>
        <dbReference type="ARBA" id="ARBA00012180"/>
    </source>
</evidence>
<dbReference type="InterPro" id="IPR050092">
    <property type="entry name" value="RNase_H"/>
</dbReference>
<name>A0ABU3SDW4_9HYPH</name>
<feature type="compositionally biased region" description="Polar residues" evidence="11">
    <location>
        <begin position="57"/>
        <end position="71"/>
    </location>
</feature>
<dbReference type="InterPro" id="IPR022892">
    <property type="entry name" value="RNaseHI"/>
</dbReference>
<evidence type="ECO:0000256" key="2">
    <source>
        <dbReference type="ARBA" id="ARBA00001946"/>
    </source>
</evidence>
<dbReference type="InterPro" id="IPR012337">
    <property type="entry name" value="RNaseH-like_sf"/>
</dbReference>
<comment type="catalytic activity">
    <reaction evidence="1">
        <text>Endonucleolytic cleavage to 5'-phosphomonoester.</text>
        <dbReference type="EC" id="3.1.26.4"/>
    </reaction>
</comment>
<evidence type="ECO:0000256" key="9">
    <source>
        <dbReference type="ARBA" id="ARBA00022801"/>
    </source>
</evidence>
<dbReference type="RefSeq" id="WP_316020730.1">
    <property type="nucleotide sequence ID" value="NZ_JAWDID010000054.1"/>
</dbReference>
<dbReference type="Proteomes" id="UP001254257">
    <property type="component" value="Unassembled WGS sequence"/>
</dbReference>
<evidence type="ECO:0000256" key="7">
    <source>
        <dbReference type="ARBA" id="ARBA00022723"/>
    </source>
</evidence>
<organism evidence="13 14">
    <name type="scientific">Bosea rubneri</name>
    <dbReference type="NCBI Taxonomy" id="3075434"/>
    <lineage>
        <taxon>Bacteria</taxon>
        <taxon>Pseudomonadati</taxon>
        <taxon>Pseudomonadota</taxon>
        <taxon>Alphaproteobacteria</taxon>
        <taxon>Hyphomicrobiales</taxon>
        <taxon>Boseaceae</taxon>
        <taxon>Bosea</taxon>
    </lineage>
</organism>
<keyword evidence="14" id="KW-1185">Reference proteome</keyword>
<dbReference type="PROSITE" id="PS50879">
    <property type="entry name" value="RNASE_H_1"/>
    <property type="match status" value="1"/>
</dbReference>